<dbReference type="GO" id="GO:0006974">
    <property type="term" value="P:DNA damage response"/>
    <property type="evidence" value="ECO:0007669"/>
    <property type="project" value="TreeGrafter"/>
</dbReference>
<dbReference type="Pfam" id="PF04402">
    <property type="entry name" value="SIMPL"/>
    <property type="match status" value="1"/>
</dbReference>
<dbReference type="Proteomes" id="UP000184184">
    <property type="component" value="Unassembled WGS sequence"/>
</dbReference>
<sequence length="216" mass="24089">MHTQFNQISNRNVKVYGTGKILVEPDAAEVHMGVVTQNLEATIAQQENARIVQQVIQSLEELGIPKENIQTTDYSIFPQYDYVNNLQQFKGYQVTNMLAVTVSINLIGEVIDTAIANGINRMTDITFAVTNQEAYYQRALQLALYNAYNKAETISQTLRASLDPTPVTTLEQPTMQPPTPYKLVSGTEMVGGIATPIEPGRIEIEARIEICYNIFT</sequence>
<dbReference type="PANTHER" id="PTHR34387:SF1">
    <property type="entry name" value="PERIPLASMIC IMMUNOGENIC PROTEIN"/>
    <property type="match status" value="1"/>
</dbReference>
<dbReference type="AlphaFoldDB" id="A0A1M7L514"/>
<dbReference type="EMBL" id="FRCZ01000001">
    <property type="protein sequence ID" value="SHM72818.1"/>
    <property type="molecule type" value="Genomic_DNA"/>
</dbReference>
<reference evidence="1 2" key="1">
    <citation type="submission" date="2016-11" db="EMBL/GenBank/DDBJ databases">
        <authorList>
            <person name="Jaros S."/>
            <person name="Januszkiewicz K."/>
            <person name="Wedrychowicz H."/>
        </authorList>
    </citation>
    <scope>NUCLEOTIDE SEQUENCE [LARGE SCALE GENOMIC DNA]</scope>
    <source>
        <strain evidence="1 2">CGMCC 1.10681</strain>
    </source>
</reference>
<dbReference type="OrthoDB" id="9785192at2"/>
<dbReference type="PANTHER" id="PTHR34387">
    <property type="entry name" value="SLR1258 PROTEIN"/>
    <property type="match status" value="1"/>
</dbReference>
<evidence type="ECO:0008006" key="3">
    <source>
        <dbReference type="Google" id="ProtNLM"/>
    </source>
</evidence>
<dbReference type="Gene3D" id="3.30.70.2970">
    <property type="entry name" value="Protein of unknown function (DUF541), domain 2"/>
    <property type="match status" value="1"/>
</dbReference>
<keyword evidence="2" id="KW-1185">Reference proteome</keyword>
<dbReference type="InterPro" id="IPR007497">
    <property type="entry name" value="SIMPL/DUF541"/>
</dbReference>
<accession>A0A1M7L514</accession>
<evidence type="ECO:0000313" key="1">
    <source>
        <dbReference type="EMBL" id="SHM72818.1"/>
    </source>
</evidence>
<proteinExistence type="predicted"/>
<protein>
    <recommendedName>
        <fullName evidence="3">SIMPL domain-containing protein</fullName>
    </recommendedName>
</protein>
<dbReference type="Gene3D" id="3.30.110.170">
    <property type="entry name" value="Protein of unknown function (DUF541), domain 1"/>
    <property type="match status" value="1"/>
</dbReference>
<name>A0A1M7L514_9BACI</name>
<organism evidence="1 2">
    <name type="scientific">Gracilibacillus kekensis</name>
    <dbReference type="NCBI Taxonomy" id="1027249"/>
    <lineage>
        <taxon>Bacteria</taxon>
        <taxon>Bacillati</taxon>
        <taxon>Bacillota</taxon>
        <taxon>Bacilli</taxon>
        <taxon>Bacillales</taxon>
        <taxon>Bacillaceae</taxon>
        <taxon>Gracilibacillus</taxon>
    </lineage>
</organism>
<dbReference type="InterPro" id="IPR052022">
    <property type="entry name" value="26kDa_periplasmic_antigen"/>
</dbReference>
<gene>
    <name evidence="1" type="ORF">SAMN05216179_0935</name>
</gene>
<dbReference type="RefSeq" id="WP_073200076.1">
    <property type="nucleotide sequence ID" value="NZ_FRCZ01000001.1"/>
</dbReference>
<evidence type="ECO:0000313" key="2">
    <source>
        <dbReference type="Proteomes" id="UP000184184"/>
    </source>
</evidence>